<dbReference type="WBParaSite" id="HDID_0000205901-mRNA-1">
    <property type="protein sequence ID" value="HDID_0000205901-mRNA-1"/>
    <property type="gene ID" value="HDID_0000205901"/>
</dbReference>
<evidence type="ECO:0000313" key="11">
    <source>
        <dbReference type="Proteomes" id="UP000274504"/>
    </source>
</evidence>
<dbReference type="GO" id="GO:0031965">
    <property type="term" value="C:nuclear membrane"/>
    <property type="evidence" value="ECO:0007669"/>
    <property type="project" value="UniProtKB-SubCell"/>
</dbReference>
<accession>A0A0R3SC05</accession>
<comment type="function">
    <text evidence="8">Functions as a component of the nuclear pore complex (NPC).</text>
</comment>
<reference evidence="10 11" key="2">
    <citation type="submission" date="2018-11" db="EMBL/GenBank/DDBJ databases">
        <authorList>
            <consortium name="Pathogen Informatics"/>
        </authorList>
    </citation>
    <scope>NUCLEOTIDE SEQUENCE [LARGE SCALE GENOMIC DNA]</scope>
</reference>
<dbReference type="PANTHER" id="PTHR13003:SF2">
    <property type="entry name" value="NUCLEAR PORE COMPLEX PROTEIN NUP107"/>
    <property type="match status" value="1"/>
</dbReference>
<dbReference type="GO" id="GO:0000973">
    <property type="term" value="P:post-transcriptional tethering of RNA polymerase II gene DNA at nuclear periphery"/>
    <property type="evidence" value="ECO:0007669"/>
    <property type="project" value="TreeGrafter"/>
</dbReference>
<dbReference type="Gene3D" id="1.20.190.50">
    <property type="match status" value="1"/>
</dbReference>
<keyword evidence="7 8" id="KW-0539">Nucleus</keyword>
<reference evidence="12" key="1">
    <citation type="submission" date="2017-02" db="UniProtKB">
        <authorList>
            <consortium name="WormBaseParasite"/>
        </authorList>
    </citation>
    <scope>IDENTIFICATION</scope>
</reference>
<keyword evidence="5 8" id="KW-0811">Translocation</keyword>
<evidence type="ECO:0000256" key="8">
    <source>
        <dbReference type="RuleBase" id="RU365072"/>
    </source>
</evidence>
<evidence type="ECO:0000256" key="5">
    <source>
        <dbReference type="ARBA" id="ARBA00023010"/>
    </source>
</evidence>
<protein>
    <recommendedName>
        <fullName evidence="8">Nuclear pore complex protein</fullName>
    </recommendedName>
</protein>
<dbReference type="AlphaFoldDB" id="A0A0R3SC05"/>
<dbReference type="GO" id="GO:0006406">
    <property type="term" value="P:mRNA export from nucleus"/>
    <property type="evidence" value="ECO:0007669"/>
    <property type="project" value="TreeGrafter"/>
</dbReference>
<evidence type="ECO:0000256" key="3">
    <source>
        <dbReference type="ARBA" id="ARBA00022816"/>
    </source>
</evidence>
<evidence type="ECO:0000256" key="1">
    <source>
        <dbReference type="ARBA" id="ARBA00009510"/>
    </source>
</evidence>
<dbReference type="InterPro" id="IPR007252">
    <property type="entry name" value="Nup84/Nup107"/>
</dbReference>
<comment type="similarity">
    <text evidence="1 8">Belongs to the nucleoporin Nup84/Nup107 family.</text>
</comment>
<dbReference type="EMBL" id="UYSG01000454">
    <property type="protein sequence ID" value="VDL19521.1"/>
    <property type="molecule type" value="Genomic_DNA"/>
</dbReference>
<dbReference type="Pfam" id="PF04121">
    <property type="entry name" value="Nup84_Nup100"/>
    <property type="match status" value="1"/>
</dbReference>
<dbReference type="STRING" id="6216.A0A0R3SC05"/>
<evidence type="ECO:0000256" key="6">
    <source>
        <dbReference type="ARBA" id="ARBA00023132"/>
    </source>
</evidence>
<evidence type="ECO:0000256" key="7">
    <source>
        <dbReference type="ARBA" id="ARBA00023242"/>
    </source>
</evidence>
<evidence type="ECO:0000313" key="12">
    <source>
        <dbReference type="WBParaSite" id="HDID_0000205901-mRNA-1"/>
    </source>
</evidence>
<dbReference type="Proteomes" id="UP000274504">
    <property type="component" value="Unassembled WGS sequence"/>
</dbReference>
<feature type="compositionally biased region" description="Acidic residues" evidence="9">
    <location>
        <begin position="689"/>
        <end position="703"/>
    </location>
</feature>
<dbReference type="GO" id="GO:0031080">
    <property type="term" value="C:nuclear pore outer ring"/>
    <property type="evidence" value="ECO:0007669"/>
    <property type="project" value="TreeGrafter"/>
</dbReference>
<dbReference type="GO" id="GO:0006606">
    <property type="term" value="P:protein import into nucleus"/>
    <property type="evidence" value="ECO:0007669"/>
    <property type="project" value="TreeGrafter"/>
</dbReference>
<comment type="subunit">
    <text evidence="8">Part of the nuclear pore complex (NPC).</text>
</comment>
<gene>
    <name evidence="10" type="ORF">HDID_LOCUS2060</name>
</gene>
<keyword evidence="2 8" id="KW-0813">Transport</keyword>
<keyword evidence="4" id="KW-0653">Protein transport</keyword>
<keyword evidence="8" id="KW-0472">Membrane</keyword>
<keyword evidence="6 8" id="KW-0906">Nuclear pore complex</keyword>
<evidence type="ECO:0000256" key="9">
    <source>
        <dbReference type="SAM" id="MobiDB-lite"/>
    </source>
</evidence>
<proteinExistence type="inferred from homology"/>
<evidence type="ECO:0000256" key="2">
    <source>
        <dbReference type="ARBA" id="ARBA00022448"/>
    </source>
</evidence>
<keyword evidence="3" id="KW-0509">mRNA transport</keyword>
<organism evidence="12">
    <name type="scientific">Hymenolepis diminuta</name>
    <name type="common">Rat tapeworm</name>
    <dbReference type="NCBI Taxonomy" id="6216"/>
    <lineage>
        <taxon>Eukaryota</taxon>
        <taxon>Metazoa</taxon>
        <taxon>Spiralia</taxon>
        <taxon>Lophotrochozoa</taxon>
        <taxon>Platyhelminthes</taxon>
        <taxon>Cestoda</taxon>
        <taxon>Eucestoda</taxon>
        <taxon>Cyclophyllidea</taxon>
        <taxon>Hymenolepididae</taxon>
        <taxon>Hymenolepis</taxon>
    </lineage>
</organism>
<dbReference type="GO" id="GO:0017056">
    <property type="term" value="F:structural constituent of nuclear pore"/>
    <property type="evidence" value="ECO:0007669"/>
    <property type="project" value="UniProtKB-UniRule"/>
</dbReference>
<evidence type="ECO:0000256" key="4">
    <source>
        <dbReference type="ARBA" id="ARBA00022927"/>
    </source>
</evidence>
<dbReference type="PANTHER" id="PTHR13003">
    <property type="entry name" value="NUP107-RELATED"/>
    <property type="match status" value="1"/>
</dbReference>
<dbReference type="OrthoDB" id="3098at2759"/>
<name>A0A0R3SC05_HYMDI</name>
<comment type="subcellular location">
    <subcellularLocation>
        <location evidence="8">Nucleus</location>
        <location evidence="8">Nuclear pore complex</location>
    </subcellularLocation>
    <subcellularLocation>
        <location evidence="8">Nucleus membrane</location>
    </subcellularLocation>
</comment>
<sequence>MGISDLKAKHIISQLFPDAPFVGEGNLVQKDIENENRYLNYLFLCVRGGDLQRAQRICLQRGDITRAVAMEAWRPFHSSYLSEDIANSDNHVVEGNASRVLSKSVAWWSAENPALNIHERAIFAAQSGNLSALLAAVTSGSWEDLLWAHCRALVESRVDATLRSKLYCGPRADTLAVFGRPQNGRTIENVGLQVPDSAWTPGTWSLSDAFTKAETVMGWRPVDYLFKLMEDESTFDPPPLKPTEIAAFLNRTAYDAVKASGDPRLSSRQMLLQAMFYTIYRGIALQEYSEVLTAVASVTPLFIPPLIREILSAGVSNAKWPDQLTLDQLDCHVLRFLAHLVLCLQKLESSLPEEPCNAILEAYIITLIVERRLPLVASYVSRLSTSVRQTRWYASFLSIGLKKLEDRHQCLDYAEEAGLDVKRITRAVIRIVRRRFDEQENTGVEDKARAGPFLKPSQTRVVDIVSSDMVPYLTQLDKVRIAALDWLAHDRGQRGELLVLANSLMRLFIAMKKLGAARAVLERLPMALVDQLKVKLLQAEEAYDTEVAKAAVPPWLANSIREHVCLVNYLQAMESFDQWYIHRSSKPNPPVETNNNAASAFTSLAERVAAEEVQKNYQDRLECWNHEVELYTTALVKQLESLLSYESPGWLVDAVVFKINTTDSDVTYDATGMFNTSTMHTIGGNEYEPSVEGEEHGEEDFEGDGGPGIAGLGDSPHARKLQMNILRETCLREIVFTLVKVLKLTNRHAECVRLSDLVADSRYEIFKLFRDYHMQDFMEQLQESMLILQKECGDALGYGEN</sequence>
<evidence type="ECO:0000313" key="10">
    <source>
        <dbReference type="EMBL" id="VDL19521.1"/>
    </source>
</evidence>
<feature type="region of interest" description="Disordered" evidence="9">
    <location>
        <begin position="688"/>
        <end position="713"/>
    </location>
</feature>
<dbReference type="Gene3D" id="1.10.3450.20">
    <property type="match status" value="1"/>
</dbReference>